<reference evidence="2" key="1">
    <citation type="submission" date="2021-05" db="EMBL/GenBank/DDBJ databases">
        <authorList>
            <person name="Alioto T."/>
            <person name="Alioto T."/>
            <person name="Gomez Garrido J."/>
        </authorList>
    </citation>
    <scope>NUCLEOTIDE SEQUENCE</scope>
</reference>
<dbReference type="AlphaFoldDB" id="A0A8D8BAA1"/>
<evidence type="ECO:0000256" key="1">
    <source>
        <dbReference type="SAM" id="Phobius"/>
    </source>
</evidence>
<keyword evidence="1" id="KW-0812">Transmembrane</keyword>
<protein>
    <submittedName>
        <fullName evidence="2">(northern house mosquito) hypothetical protein</fullName>
    </submittedName>
</protein>
<evidence type="ECO:0000313" key="2">
    <source>
        <dbReference type="EMBL" id="CAG6470553.1"/>
    </source>
</evidence>
<accession>A0A8D8BAA1</accession>
<keyword evidence="1" id="KW-1133">Transmembrane helix</keyword>
<organism evidence="2">
    <name type="scientific">Culex pipiens</name>
    <name type="common">House mosquito</name>
    <dbReference type="NCBI Taxonomy" id="7175"/>
    <lineage>
        <taxon>Eukaryota</taxon>
        <taxon>Metazoa</taxon>
        <taxon>Ecdysozoa</taxon>
        <taxon>Arthropoda</taxon>
        <taxon>Hexapoda</taxon>
        <taxon>Insecta</taxon>
        <taxon>Pterygota</taxon>
        <taxon>Neoptera</taxon>
        <taxon>Endopterygota</taxon>
        <taxon>Diptera</taxon>
        <taxon>Nematocera</taxon>
        <taxon>Culicoidea</taxon>
        <taxon>Culicidae</taxon>
        <taxon>Culicinae</taxon>
        <taxon>Culicini</taxon>
        <taxon>Culex</taxon>
        <taxon>Culex</taxon>
    </lineage>
</organism>
<dbReference type="EMBL" id="HBUE01065562">
    <property type="protein sequence ID" value="CAG6470556.1"/>
    <property type="molecule type" value="Transcribed_RNA"/>
</dbReference>
<feature type="transmembrane region" description="Helical" evidence="1">
    <location>
        <begin position="55"/>
        <end position="74"/>
    </location>
</feature>
<proteinExistence type="predicted"/>
<keyword evidence="1" id="KW-0472">Membrane</keyword>
<dbReference type="EMBL" id="HBUE01065560">
    <property type="protein sequence ID" value="CAG6470553.1"/>
    <property type="molecule type" value="Transcribed_RNA"/>
</dbReference>
<name>A0A8D8BAA1_CULPI</name>
<sequence length="131" mass="14827">MISSFFCFGGGVLAVVSSLTEVPMHCRHPGAILGLRLVCQMGTKITENFFPRPSALVTLFFLGWPLFCLTAFSIDFGRFFLTTGVCETATKRGQHTHTLPLRRGIDHTGPGRKQRRKKAQRNDFFFFRTRL</sequence>